<dbReference type="KEGG" id="bths:CNY62_04380"/>
<feature type="transmembrane region" description="Helical" evidence="7">
    <location>
        <begin position="70"/>
        <end position="94"/>
    </location>
</feature>
<name>A0A1D2L423_BROTH</name>
<dbReference type="EMBL" id="CP023483">
    <property type="protein sequence ID" value="ATF25689.1"/>
    <property type="molecule type" value="Genomic_DNA"/>
</dbReference>
<keyword evidence="5 7" id="KW-1133">Transmembrane helix</keyword>
<sequence length="178" mass="19427">MIVLWELFKSFFTANIFGYGGGPASIPLVFHEVEKHQWMSQSDFSNGIALANALPGPIATKLAVSVGYPVMGILGSIVAIIATVLPSAIIFIVIFKKLDQYKKSKVMLGIMLMVQPVVAMLMFSVTYTMGKTSIVQLGWIQFVILAIISYIALEKMKYHPALVILGAFVYGGLILPLL</sequence>
<evidence type="ECO:0000256" key="5">
    <source>
        <dbReference type="ARBA" id="ARBA00022989"/>
    </source>
</evidence>
<dbReference type="Proteomes" id="UP000243591">
    <property type="component" value="Chromosome"/>
</dbReference>
<dbReference type="PANTHER" id="PTHR43663">
    <property type="entry name" value="CHROMATE TRANSPORT PROTEIN-RELATED"/>
    <property type="match status" value="1"/>
</dbReference>
<protein>
    <submittedName>
        <fullName evidence="8 9">Chromate transporter</fullName>
    </submittedName>
</protein>
<keyword evidence="3" id="KW-1003">Cell membrane</keyword>
<feature type="transmembrane region" description="Helical" evidence="7">
    <location>
        <begin position="106"/>
        <end position="127"/>
    </location>
</feature>
<evidence type="ECO:0000256" key="1">
    <source>
        <dbReference type="ARBA" id="ARBA00004651"/>
    </source>
</evidence>
<feature type="transmembrane region" description="Helical" evidence="7">
    <location>
        <begin position="160"/>
        <end position="177"/>
    </location>
</feature>
<dbReference type="Proteomes" id="UP000270190">
    <property type="component" value="Unassembled WGS sequence"/>
</dbReference>
<gene>
    <name evidence="9" type="primary">chrA</name>
    <name evidence="9" type="ORF">BTBSAS_40070</name>
    <name evidence="8" type="ORF">CNY62_04380</name>
</gene>
<keyword evidence="4 7" id="KW-0812">Transmembrane</keyword>
<proteinExistence type="inferred from homology"/>
<evidence type="ECO:0000256" key="7">
    <source>
        <dbReference type="SAM" id="Phobius"/>
    </source>
</evidence>
<dbReference type="GO" id="GO:0015109">
    <property type="term" value="F:chromate transmembrane transporter activity"/>
    <property type="evidence" value="ECO:0007669"/>
    <property type="project" value="InterPro"/>
</dbReference>
<evidence type="ECO:0000256" key="2">
    <source>
        <dbReference type="ARBA" id="ARBA00005262"/>
    </source>
</evidence>
<evidence type="ECO:0000256" key="6">
    <source>
        <dbReference type="ARBA" id="ARBA00023136"/>
    </source>
</evidence>
<comment type="similarity">
    <text evidence="2">Belongs to the chromate ion transporter (CHR) (TC 2.A.51) family.</text>
</comment>
<dbReference type="PANTHER" id="PTHR43663:SF1">
    <property type="entry name" value="CHROMATE TRANSPORTER"/>
    <property type="match status" value="1"/>
</dbReference>
<evidence type="ECO:0000313" key="10">
    <source>
        <dbReference type="Proteomes" id="UP000243591"/>
    </source>
</evidence>
<reference evidence="9" key="3">
    <citation type="submission" date="2018-04" db="EMBL/GenBank/DDBJ databases">
        <authorList>
            <person name="Go L.Y."/>
            <person name="Mitchell J.A."/>
        </authorList>
    </citation>
    <scope>NUCLEOTIDE SEQUENCE</scope>
    <source>
        <strain evidence="9">BSAS1 3</strain>
    </source>
</reference>
<dbReference type="EMBL" id="OUNC01000034">
    <property type="protein sequence ID" value="SPP29047.1"/>
    <property type="molecule type" value="Genomic_DNA"/>
</dbReference>
<reference evidence="11" key="2">
    <citation type="submission" date="2018-04" db="EMBL/GenBank/DDBJ databases">
        <authorList>
            <person name="Illikoud N."/>
        </authorList>
    </citation>
    <scope>NUCLEOTIDE SEQUENCE [LARGE SCALE GENOMIC DNA]</scope>
</reference>
<keyword evidence="10" id="KW-1185">Reference proteome</keyword>
<comment type="subcellular location">
    <subcellularLocation>
        <location evidence="1">Cell membrane</location>
        <topology evidence="1">Multi-pass membrane protein</topology>
    </subcellularLocation>
</comment>
<dbReference type="InterPro" id="IPR052518">
    <property type="entry name" value="CHR_Transporter"/>
</dbReference>
<dbReference type="RefSeq" id="WP_029091706.1">
    <property type="nucleotide sequence ID" value="NZ_CBCPIX010000006.1"/>
</dbReference>
<dbReference type="GO" id="GO:0005886">
    <property type="term" value="C:plasma membrane"/>
    <property type="evidence" value="ECO:0007669"/>
    <property type="project" value="UniProtKB-SubCell"/>
</dbReference>
<dbReference type="Pfam" id="PF02417">
    <property type="entry name" value="Chromate_transp"/>
    <property type="match status" value="1"/>
</dbReference>
<evidence type="ECO:0000256" key="4">
    <source>
        <dbReference type="ARBA" id="ARBA00022692"/>
    </source>
</evidence>
<dbReference type="OrthoDB" id="9027281at2"/>
<dbReference type="InterPro" id="IPR003370">
    <property type="entry name" value="Chromate_transpt"/>
</dbReference>
<evidence type="ECO:0000256" key="3">
    <source>
        <dbReference type="ARBA" id="ARBA00022475"/>
    </source>
</evidence>
<evidence type="ECO:0000313" key="9">
    <source>
        <dbReference type="EMBL" id="SPP29047.1"/>
    </source>
</evidence>
<accession>A0A1D2L423</accession>
<dbReference type="AlphaFoldDB" id="A0A1D2L423"/>
<keyword evidence="6 7" id="KW-0472">Membrane</keyword>
<evidence type="ECO:0000313" key="8">
    <source>
        <dbReference type="EMBL" id="ATF25689.1"/>
    </source>
</evidence>
<feature type="transmembrane region" description="Helical" evidence="7">
    <location>
        <begin position="133"/>
        <end position="153"/>
    </location>
</feature>
<reference evidence="8 10" key="1">
    <citation type="submission" date="2017-09" db="EMBL/GenBank/DDBJ databases">
        <title>Complete Genome Sequences of Two Strains of the Meat Spoilage Bacterium Brochothrix thermosphacta Isolated from Ground Chicken.</title>
        <authorList>
            <person name="Paoli G.C."/>
            <person name="Wijey C."/>
            <person name="Chen C.-Y."/>
            <person name="Nguyen L."/>
            <person name="Yan X."/>
            <person name="Irwin P.L."/>
        </authorList>
    </citation>
    <scope>NUCLEOTIDE SEQUENCE [LARGE SCALE GENOMIC DNA]</scope>
    <source>
        <strain evidence="8 10">BI</strain>
    </source>
</reference>
<organism evidence="8 10">
    <name type="scientific">Brochothrix thermosphacta</name>
    <name type="common">Microbacterium thermosphactum</name>
    <dbReference type="NCBI Taxonomy" id="2756"/>
    <lineage>
        <taxon>Bacteria</taxon>
        <taxon>Bacillati</taxon>
        <taxon>Bacillota</taxon>
        <taxon>Bacilli</taxon>
        <taxon>Bacillales</taxon>
        <taxon>Listeriaceae</taxon>
        <taxon>Brochothrix</taxon>
    </lineage>
</organism>
<dbReference type="STRING" id="2756.BFR44_07485"/>
<evidence type="ECO:0000313" key="11">
    <source>
        <dbReference type="Proteomes" id="UP000270190"/>
    </source>
</evidence>